<protein>
    <submittedName>
        <fullName evidence="2">Uncharacterized protein</fullName>
    </submittedName>
</protein>
<dbReference type="EMBL" id="AYKW01000012">
    <property type="protein sequence ID" value="PIL32152.1"/>
    <property type="molecule type" value="Genomic_DNA"/>
</dbReference>
<dbReference type="STRING" id="1077348.A0A2G8SEF1"/>
<evidence type="ECO:0000313" key="2">
    <source>
        <dbReference type="EMBL" id="PIL32152.1"/>
    </source>
</evidence>
<comment type="caution">
    <text evidence="2">The sequence shown here is derived from an EMBL/GenBank/DDBJ whole genome shotgun (WGS) entry which is preliminary data.</text>
</comment>
<proteinExistence type="predicted"/>
<sequence>MSGGDLPVRATSEDLALLSLIASYSLQDVDEIGGRRRGKAIDGALSDEEIAFQLFAEEARALQTLVGDAIFARSLDQALQTDTALLEEHERIEKVEREDREAVRALTERCGPTTWPKGSSLSKKSSTSTLASFTTATSSTIVSPTTNGNNPEASLAPSSSSKQLPGMSRARHALSVETTSAVLSFAHLAGTPTTSDVSWTYFVPPPSTNPSFHPPVAVSPSTSQRSDNF</sequence>
<name>A0A2G8SEF1_9APHY</name>
<evidence type="ECO:0000313" key="3">
    <source>
        <dbReference type="Proteomes" id="UP000230002"/>
    </source>
</evidence>
<feature type="region of interest" description="Disordered" evidence="1">
    <location>
        <begin position="204"/>
        <end position="229"/>
    </location>
</feature>
<feature type="region of interest" description="Disordered" evidence="1">
    <location>
        <begin position="133"/>
        <end position="169"/>
    </location>
</feature>
<gene>
    <name evidence="2" type="ORF">GSI_06858</name>
</gene>
<feature type="compositionally biased region" description="Polar residues" evidence="1">
    <location>
        <begin position="141"/>
        <end position="163"/>
    </location>
</feature>
<evidence type="ECO:0000256" key="1">
    <source>
        <dbReference type="SAM" id="MobiDB-lite"/>
    </source>
</evidence>
<dbReference type="OrthoDB" id="9977870at2759"/>
<reference evidence="2 3" key="1">
    <citation type="journal article" date="2015" name="Sci. Rep.">
        <title>Chromosome-level genome map provides insights into diverse defense mechanisms in the medicinal fungus Ganoderma sinense.</title>
        <authorList>
            <person name="Zhu Y."/>
            <person name="Xu J."/>
            <person name="Sun C."/>
            <person name="Zhou S."/>
            <person name="Xu H."/>
            <person name="Nelson D.R."/>
            <person name="Qian J."/>
            <person name="Song J."/>
            <person name="Luo H."/>
            <person name="Xiang L."/>
            <person name="Li Y."/>
            <person name="Xu Z."/>
            <person name="Ji A."/>
            <person name="Wang L."/>
            <person name="Lu S."/>
            <person name="Hayward A."/>
            <person name="Sun W."/>
            <person name="Li X."/>
            <person name="Schwartz D.C."/>
            <person name="Wang Y."/>
            <person name="Chen S."/>
        </authorList>
    </citation>
    <scope>NUCLEOTIDE SEQUENCE [LARGE SCALE GENOMIC DNA]</scope>
    <source>
        <strain evidence="2 3">ZZ0214-1</strain>
    </source>
</reference>
<keyword evidence="3" id="KW-1185">Reference proteome</keyword>
<accession>A0A2G8SEF1</accession>
<dbReference type="AlphaFoldDB" id="A0A2G8SEF1"/>
<dbReference type="Proteomes" id="UP000230002">
    <property type="component" value="Unassembled WGS sequence"/>
</dbReference>
<organism evidence="2 3">
    <name type="scientific">Ganoderma sinense ZZ0214-1</name>
    <dbReference type="NCBI Taxonomy" id="1077348"/>
    <lineage>
        <taxon>Eukaryota</taxon>
        <taxon>Fungi</taxon>
        <taxon>Dikarya</taxon>
        <taxon>Basidiomycota</taxon>
        <taxon>Agaricomycotina</taxon>
        <taxon>Agaricomycetes</taxon>
        <taxon>Polyporales</taxon>
        <taxon>Polyporaceae</taxon>
        <taxon>Ganoderma</taxon>
    </lineage>
</organism>
<feature type="compositionally biased region" description="Polar residues" evidence="1">
    <location>
        <begin position="219"/>
        <end position="229"/>
    </location>
</feature>